<keyword evidence="10" id="KW-1185">Reference proteome</keyword>
<keyword evidence="6" id="KW-0812">Transmembrane</keyword>
<comment type="similarity">
    <text evidence="2">Belongs to the UPF0208 family.</text>
</comment>
<dbReference type="AlphaFoldDB" id="A0A5B7YCS1"/>
<dbReference type="EMBL" id="CP039852">
    <property type="protein sequence ID" value="QCZ93335.1"/>
    <property type="molecule type" value="Genomic_DNA"/>
</dbReference>
<name>A0A5B7YCS1_9ALTE</name>
<evidence type="ECO:0000256" key="3">
    <source>
        <dbReference type="ARBA" id="ARBA00018831"/>
    </source>
</evidence>
<reference evidence="9 10" key="1">
    <citation type="submission" date="2019-04" db="EMBL/GenBank/DDBJ databases">
        <title>Salinimonas iocasae sp. nov., a halophilic bacterium isolated from the outer tube casing of tubeworms in Okinawa Trough.</title>
        <authorList>
            <person name="Zhang H."/>
            <person name="Wang H."/>
            <person name="Li C."/>
        </authorList>
    </citation>
    <scope>NUCLEOTIDE SEQUENCE [LARGE SCALE GENOMIC DNA]</scope>
    <source>
        <strain evidence="9 10">KX18D6</strain>
    </source>
</reference>
<evidence type="ECO:0000256" key="1">
    <source>
        <dbReference type="ARBA" id="ARBA00004429"/>
    </source>
</evidence>
<dbReference type="KEGG" id="salk:FBQ74_07475"/>
<dbReference type="GO" id="GO:0005886">
    <property type="term" value="C:plasma membrane"/>
    <property type="evidence" value="ECO:0007669"/>
    <property type="project" value="UniProtKB-SubCell"/>
</dbReference>
<proteinExistence type="inferred from homology"/>
<keyword evidence="7" id="KW-1133">Transmembrane helix</keyword>
<dbReference type="Pfam" id="PF04217">
    <property type="entry name" value="DUF412"/>
    <property type="match status" value="1"/>
</dbReference>
<organism evidence="9 10">
    <name type="scientific">Salinimonas iocasae</name>
    <dbReference type="NCBI Taxonomy" id="2572577"/>
    <lineage>
        <taxon>Bacteria</taxon>
        <taxon>Pseudomonadati</taxon>
        <taxon>Pseudomonadota</taxon>
        <taxon>Gammaproteobacteria</taxon>
        <taxon>Alteromonadales</taxon>
        <taxon>Alteromonadaceae</taxon>
        <taxon>Alteromonas/Salinimonas group</taxon>
        <taxon>Salinimonas</taxon>
    </lineage>
</organism>
<accession>A0A5B7YCS1</accession>
<evidence type="ECO:0000256" key="7">
    <source>
        <dbReference type="ARBA" id="ARBA00022989"/>
    </source>
</evidence>
<evidence type="ECO:0000313" key="10">
    <source>
        <dbReference type="Proteomes" id="UP000304912"/>
    </source>
</evidence>
<dbReference type="NCBIfam" id="NF002493">
    <property type="entry name" value="PRK01816.1"/>
    <property type="match status" value="1"/>
</dbReference>
<evidence type="ECO:0000256" key="6">
    <source>
        <dbReference type="ARBA" id="ARBA00022692"/>
    </source>
</evidence>
<keyword evidence="4" id="KW-1003">Cell membrane</keyword>
<dbReference type="InterPro" id="IPR007334">
    <property type="entry name" value="UPF0208"/>
</dbReference>
<evidence type="ECO:0000256" key="5">
    <source>
        <dbReference type="ARBA" id="ARBA00022519"/>
    </source>
</evidence>
<evidence type="ECO:0000256" key="8">
    <source>
        <dbReference type="ARBA" id="ARBA00023136"/>
    </source>
</evidence>
<dbReference type="RefSeq" id="WP_139756080.1">
    <property type="nucleotide sequence ID" value="NZ_CP039852.1"/>
</dbReference>
<sequence length="149" mass="16982">MSQSVLSLFRDGHAYMSTWPVKKELYPHFPECKVISATRFSIAVMPPVAVVCSAMLFNTLGGDYLPQTLAIGAFFLSLPLQGILWLGHRSNQTLPPALKSWYHEIHGKLQQEGCEVHSRQSEPKYRELAALLKSAFDQLDKVFTRRWFE</sequence>
<keyword evidence="8" id="KW-0472">Membrane</keyword>
<evidence type="ECO:0000256" key="2">
    <source>
        <dbReference type="ARBA" id="ARBA00009474"/>
    </source>
</evidence>
<dbReference type="OrthoDB" id="7066670at2"/>
<dbReference type="Proteomes" id="UP000304912">
    <property type="component" value="Chromosome"/>
</dbReference>
<evidence type="ECO:0000313" key="9">
    <source>
        <dbReference type="EMBL" id="QCZ93335.1"/>
    </source>
</evidence>
<evidence type="ECO:0000256" key="4">
    <source>
        <dbReference type="ARBA" id="ARBA00022475"/>
    </source>
</evidence>
<comment type="subcellular location">
    <subcellularLocation>
        <location evidence="1">Cell inner membrane</location>
        <topology evidence="1">Multi-pass membrane protein</topology>
    </subcellularLocation>
</comment>
<gene>
    <name evidence="9" type="ORF">FBQ74_07475</name>
</gene>
<protein>
    <recommendedName>
        <fullName evidence="3">UPF0208 membrane protein YfbV</fullName>
    </recommendedName>
</protein>
<keyword evidence="5" id="KW-0997">Cell inner membrane</keyword>